<dbReference type="InterPro" id="IPR018232">
    <property type="entry name" value="Glyco_hydro_37_CS"/>
</dbReference>
<keyword evidence="4" id="KW-1185">Reference proteome</keyword>
<keyword evidence="1" id="KW-0378">Hydrolase</keyword>
<evidence type="ECO:0000313" key="4">
    <source>
        <dbReference type="Proteomes" id="UP001596391"/>
    </source>
</evidence>
<proteinExistence type="predicted"/>
<protein>
    <submittedName>
        <fullName evidence="3">Trehalase family glycosidase</fullName>
    </submittedName>
</protein>
<evidence type="ECO:0000256" key="2">
    <source>
        <dbReference type="ARBA" id="ARBA00023295"/>
    </source>
</evidence>
<dbReference type="Pfam" id="PF01204">
    <property type="entry name" value="Trehalase"/>
    <property type="match status" value="1"/>
</dbReference>
<evidence type="ECO:0000313" key="3">
    <source>
        <dbReference type="EMBL" id="MFC6644915.1"/>
    </source>
</evidence>
<dbReference type="InterPro" id="IPR008928">
    <property type="entry name" value="6-hairpin_glycosidase_sf"/>
</dbReference>
<evidence type="ECO:0000256" key="1">
    <source>
        <dbReference type="ARBA" id="ARBA00022801"/>
    </source>
</evidence>
<dbReference type="PROSITE" id="PS00928">
    <property type="entry name" value="TREHALASE_2"/>
    <property type="match status" value="1"/>
</dbReference>
<dbReference type="SUPFAM" id="SSF48208">
    <property type="entry name" value="Six-hairpin glycosidases"/>
    <property type="match status" value="1"/>
</dbReference>
<accession>A0ABW1Z911</accession>
<dbReference type="PRINTS" id="PR00744">
    <property type="entry name" value="GLHYDRLASE37"/>
</dbReference>
<dbReference type="EMBL" id="JBHSWI010000001">
    <property type="protein sequence ID" value="MFC6644915.1"/>
    <property type="molecule type" value="Genomic_DNA"/>
</dbReference>
<keyword evidence="2 3" id="KW-0326">Glycosidase</keyword>
<dbReference type="InterPro" id="IPR001661">
    <property type="entry name" value="Glyco_hydro_37"/>
</dbReference>
<dbReference type="Proteomes" id="UP001596391">
    <property type="component" value="Unassembled WGS sequence"/>
</dbReference>
<gene>
    <name evidence="3" type="ORF">ACFQBQ_04775</name>
</gene>
<dbReference type="PANTHER" id="PTHR23403">
    <property type="entry name" value="TREHALASE"/>
    <property type="match status" value="1"/>
</dbReference>
<name>A0ABW1Z911_9BACT</name>
<dbReference type="InterPro" id="IPR012341">
    <property type="entry name" value="6hp_glycosidase-like_sf"/>
</dbReference>
<reference evidence="4" key="1">
    <citation type="journal article" date="2019" name="Int. J. Syst. Evol. Microbiol.">
        <title>The Global Catalogue of Microorganisms (GCM) 10K type strain sequencing project: providing services to taxonomists for standard genome sequencing and annotation.</title>
        <authorList>
            <consortium name="The Broad Institute Genomics Platform"/>
            <consortium name="The Broad Institute Genome Sequencing Center for Infectious Disease"/>
            <person name="Wu L."/>
            <person name="Ma J."/>
        </authorList>
    </citation>
    <scope>NUCLEOTIDE SEQUENCE [LARGE SCALE GENOMIC DNA]</scope>
    <source>
        <strain evidence="4">CGMCC 1.16026</strain>
    </source>
</reference>
<comment type="caution">
    <text evidence="3">The sequence shown here is derived from an EMBL/GenBank/DDBJ whole genome shotgun (WGS) entry which is preliminary data.</text>
</comment>
<dbReference type="Gene3D" id="1.50.10.10">
    <property type="match status" value="1"/>
</dbReference>
<organism evidence="3 4">
    <name type="scientific">Granulicella cerasi</name>
    <dbReference type="NCBI Taxonomy" id="741063"/>
    <lineage>
        <taxon>Bacteria</taxon>
        <taxon>Pseudomonadati</taxon>
        <taxon>Acidobacteriota</taxon>
        <taxon>Terriglobia</taxon>
        <taxon>Terriglobales</taxon>
        <taxon>Acidobacteriaceae</taxon>
        <taxon>Granulicella</taxon>
    </lineage>
</organism>
<dbReference type="PANTHER" id="PTHR23403:SF6">
    <property type="entry name" value="CYTOSOLIC NEUTRAL TREHALASE-RELATED"/>
    <property type="match status" value="1"/>
</dbReference>
<sequence>MRESGFDTTFRFGPYSGSTDEFAPFCLNALLYKYERDVAFIAAELGHSDDAVAWSTTAGTRLAKIRELLWSEKLGIFVDYNTHTQQQSSYAYSTTYYALWAGIATPEQAKRLVSALPLFERKGGLMTSNVTTGVQWDAPYGWAPLQWLAVDGLQHYGYDAEARRIAEEFMTSVRNGYTHDGTIREKYNVDTASAEVVVGTGYKQNVIGFGWTNGVYVKLRALLAPATK</sequence>
<dbReference type="RefSeq" id="WP_390234130.1">
    <property type="nucleotide sequence ID" value="NZ_JBHSWI010000001.1"/>
</dbReference>
<dbReference type="GO" id="GO:0016798">
    <property type="term" value="F:hydrolase activity, acting on glycosyl bonds"/>
    <property type="evidence" value="ECO:0007669"/>
    <property type="project" value="UniProtKB-KW"/>
</dbReference>